<dbReference type="Proteomes" id="UP000328092">
    <property type="component" value="Unassembled WGS sequence"/>
</dbReference>
<dbReference type="PANTHER" id="PTHR35848">
    <property type="entry name" value="OXALATE-BINDING PROTEIN"/>
    <property type="match status" value="1"/>
</dbReference>
<evidence type="ECO:0000256" key="1">
    <source>
        <dbReference type="ARBA" id="ARBA00022723"/>
    </source>
</evidence>
<dbReference type="InterPro" id="IPR011051">
    <property type="entry name" value="RmlC_Cupin_sf"/>
</dbReference>
<dbReference type="SUPFAM" id="SSF51182">
    <property type="entry name" value="RmlC-like cupins"/>
    <property type="match status" value="1"/>
</dbReference>
<dbReference type="OrthoDB" id="6058at2"/>
<dbReference type="Gene3D" id="2.60.120.10">
    <property type="entry name" value="Jelly Rolls"/>
    <property type="match status" value="1"/>
</dbReference>
<sequence>MSVVAVSVGDRKWEEWRPGVKSRSWSGQIDGAQQIRVGEQIFEPGSIGVPAHWHTYEEQILVLAGTITIEVSEETRVLQAPACVIIPPRAVHSFACHGDKPLHILGALDSPIHESFFTSFPEGEAIREYEADYPGGVRRRVRVDPVTKAVQHIAEVRNAAREQPETRR</sequence>
<dbReference type="GO" id="GO:0046872">
    <property type="term" value="F:metal ion binding"/>
    <property type="evidence" value="ECO:0007669"/>
    <property type="project" value="UniProtKB-KW"/>
</dbReference>
<comment type="caution">
    <text evidence="3">The sequence shown here is derived from an EMBL/GenBank/DDBJ whole genome shotgun (WGS) entry which is preliminary data.</text>
</comment>
<feature type="domain" description="Cupin type-2" evidence="2">
    <location>
        <begin position="39"/>
        <end position="105"/>
    </location>
</feature>
<keyword evidence="4" id="KW-1185">Reference proteome</keyword>
<evidence type="ECO:0000259" key="2">
    <source>
        <dbReference type="Pfam" id="PF07883"/>
    </source>
</evidence>
<reference evidence="3" key="1">
    <citation type="submission" date="2019-02" db="EMBL/GenBank/DDBJ databases">
        <authorList>
            <person name="Pothier F.J."/>
        </authorList>
    </citation>
    <scope>NUCLEOTIDE SEQUENCE</scope>
    <source>
        <strain evidence="3">CI-1B</strain>
    </source>
</reference>
<accession>A0A508TEX3</accession>
<dbReference type="Pfam" id="PF07883">
    <property type="entry name" value="Cupin_2"/>
    <property type="match status" value="1"/>
</dbReference>
<gene>
    <name evidence="3" type="ORF">CI1B_45890</name>
</gene>
<dbReference type="InterPro" id="IPR051610">
    <property type="entry name" value="GPI/OXD"/>
</dbReference>
<dbReference type="RefSeq" id="WP_139861721.1">
    <property type="nucleotide sequence ID" value="NZ_CAADFC020000016.1"/>
</dbReference>
<dbReference type="InterPro" id="IPR014710">
    <property type="entry name" value="RmlC-like_jellyroll"/>
</dbReference>
<dbReference type="InterPro" id="IPR013096">
    <property type="entry name" value="Cupin_2"/>
</dbReference>
<protein>
    <recommendedName>
        <fullName evidence="2">Cupin type-2 domain-containing protein</fullName>
    </recommendedName>
</protein>
<dbReference type="AlphaFoldDB" id="A0A508TEX3"/>
<organism evidence="3 4">
    <name type="scientific">Bradyrhizobium ivorense</name>
    <dbReference type="NCBI Taxonomy" id="2511166"/>
    <lineage>
        <taxon>Bacteria</taxon>
        <taxon>Pseudomonadati</taxon>
        <taxon>Pseudomonadota</taxon>
        <taxon>Alphaproteobacteria</taxon>
        <taxon>Hyphomicrobiales</taxon>
        <taxon>Nitrobacteraceae</taxon>
        <taxon>Bradyrhizobium</taxon>
    </lineage>
</organism>
<evidence type="ECO:0000313" key="4">
    <source>
        <dbReference type="Proteomes" id="UP000328092"/>
    </source>
</evidence>
<keyword evidence="1" id="KW-0479">Metal-binding</keyword>
<proteinExistence type="predicted"/>
<name>A0A508TEX3_9BRAD</name>
<evidence type="ECO:0000313" key="3">
    <source>
        <dbReference type="EMBL" id="VIO72940.1"/>
    </source>
</evidence>
<dbReference type="EMBL" id="CAADFC020000016">
    <property type="protein sequence ID" value="VIO72940.1"/>
    <property type="molecule type" value="Genomic_DNA"/>
</dbReference>